<dbReference type="Proteomes" id="UP000601435">
    <property type="component" value="Unassembled WGS sequence"/>
</dbReference>
<dbReference type="Gene3D" id="3.60.10.10">
    <property type="entry name" value="Endonuclease/exonuclease/phosphatase"/>
    <property type="match status" value="1"/>
</dbReference>
<comment type="caution">
    <text evidence="1">The sequence shown here is derived from an EMBL/GenBank/DDBJ whole genome shotgun (WGS) entry which is preliminary data.</text>
</comment>
<dbReference type="InterPro" id="IPR036691">
    <property type="entry name" value="Endo/exonu/phosph_ase_sf"/>
</dbReference>
<accession>A0A812WWV3</accession>
<protein>
    <submittedName>
        <fullName evidence="1">TyrP-A protein</fullName>
    </submittedName>
</protein>
<dbReference type="SUPFAM" id="SSF53098">
    <property type="entry name" value="Ribonuclease H-like"/>
    <property type="match status" value="1"/>
</dbReference>
<dbReference type="PANTHER" id="PTHR19446">
    <property type="entry name" value="REVERSE TRANSCRIPTASES"/>
    <property type="match status" value="1"/>
</dbReference>
<organism evidence="1 2">
    <name type="scientific">Symbiodinium necroappetens</name>
    <dbReference type="NCBI Taxonomy" id="1628268"/>
    <lineage>
        <taxon>Eukaryota</taxon>
        <taxon>Sar</taxon>
        <taxon>Alveolata</taxon>
        <taxon>Dinophyceae</taxon>
        <taxon>Suessiales</taxon>
        <taxon>Symbiodiniaceae</taxon>
        <taxon>Symbiodinium</taxon>
    </lineage>
</organism>
<dbReference type="InterPro" id="IPR012337">
    <property type="entry name" value="RNaseH-like_sf"/>
</dbReference>
<keyword evidence="2" id="KW-1185">Reference proteome</keyword>
<proteinExistence type="predicted"/>
<gene>
    <name evidence="1" type="primary">tyrP-A</name>
    <name evidence="1" type="ORF">SNEC2469_LOCUS20346</name>
</gene>
<dbReference type="OrthoDB" id="413860at2759"/>
<name>A0A812WWV3_9DINO</name>
<evidence type="ECO:0000313" key="1">
    <source>
        <dbReference type="EMBL" id="CAE7705799.1"/>
    </source>
</evidence>
<evidence type="ECO:0000313" key="2">
    <source>
        <dbReference type="Proteomes" id="UP000601435"/>
    </source>
</evidence>
<dbReference type="EMBL" id="CAJNJA010035345">
    <property type="protein sequence ID" value="CAE7705799.1"/>
    <property type="molecule type" value="Genomic_DNA"/>
</dbReference>
<feature type="non-terminal residue" evidence="1">
    <location>
        <position position="957"/>
    </location>
</feature>
<feature type="non-terminal residue" evidence="1">
    <location>
        <position position="1"/>
    </location>
</feature>
<reference evidence="1" key="1">
    <citation type="submission" date="2021-02" db="EMBL/GenBank/DDBJ databases">
        <authorList>
            <person name="Dougan E. K."/>
            <person name="Rhodes N."/>
            <person name="Thang M."/>
            <person name="Chan C."/>
        </authorList>
    </citation>
    <scope>NUCLEOTIDE SEQUENCE</scope>
</reference>
<sequence>TPYYLGEMLEDALTAELLALCWAMCWAAQHAPAYSVPVRFLYDAQSAGQGTFGTARPVQGAAPEHYTPLAAFAAALRQYLNARLPTAHQHVKGHAGFAGNELCDALAFRLQLYVIHAPSLASVTAEEARAFWNLRATDILDRPEVADYIVMCDANSKLGDVCSDLVGDHGAEQEGQAGALFHEFLQKIDAIVPATWSQWHSGPHHTWCSPHGTWSRIDYILVPRHWQHAHFVSRTCPRVELMQLREDHIPVLLACEFVRNLPGKSYTCTRKQIFRPTPDARGKTASRFLTEAVPVTTWLASADAHYHTLVQAWQRVGSSISPPDSRTTTRPYLSQHSLDIVDERRPIRVALRDAHGERIRKWQLIVLVAFLLHARGQAFSQAQTQIADRWLKEADAWEASMLANYKRLARMLRRSVAADRIAYLDRLAQEVAGGHLGDPKSLYRVLRQAFPAARSARRQGIQPLPMLQLSDGTFARNTAERAEAWRSHFAAQEAGHKVDDSGYVKAFERHCIVEHSLDIQVVPTLSALERHILASRNARAAGPDGITAELLKLDVPLVARQLIPVLLKASLRAQEPVTFRGGELVCLAKRAGQVLGCDAYRSILVSSVPGKLYHRSLREALLPLLTSSQPTFQAGVAPGQGIEHTALAIRSFYAMSKASRKPASLTFFDLQAAFYQVLRQALVPATEGDQELLRLLHHLCLPAEAIQELCTQLRPGDPTADLMFGFTLSALMHAIQTSLNARDLVPDLPSAPDRPGCLADVGAVRLGLPAWADDFVAPQTGSDPTELLSRTRRTIETVVDFATAAGMTVKYGREKTAVLFPPAVIGNQQSAFTYDDMGQLVLGLRNSVADKPYWVPVVESYRHLGGIIVSTCDPLPDLHYRFAQASGTLKPLRRRLFGTRIIPIQLRSYFLRSLVVSKFAHSAATLFLRAAYQLRVWEQHYMTLWRALFHRRSAAEQ</sequence>
<dbReference type="AlphaFoldDB" id="A0A812WWV3"/>
<dbReference type="SUPFAM" id="SSF56219">
    <property type="entry name" value="DNase I-like"/>
    <property type="match status" value="1"/>
</dbReference>